<proteinExistence type="predicted"/>
<dbReference type="eggNOG" id="COG1520">
    <property type="taxonomic scope" value="Bacteria"/>
</dbReference>
<dbReference type="GO" id="GO:0030246">
    <property type="term" value="F:carbohydrate binding"/>
    <property type="evidence" value="ECO:0007669"/>
    <property type="project" value="InterPro"/>
</dbReference>
<reference evidence="4" key="1">
    <citation type="submission" date="2010-10" db="EMBL/GenBank/DDBJ databases">
        <authorList>
            <consortium name="US DOE Joint Genome Institute (JGI-PGF)"/>
            <person name="Lucas S."/>
            <person name="Copeland A."/>
            <person name="Lapidus A."/>
            <person name="Bruce D."/>
            <person name="Goodwin L."/>
            <person name="Pitluck S."/>
            <person name="Kyrpides N."/>
            <person name="Mavromatis K."/>
            <person name="Detter J.C."/>
            <person name="Han C."/>
            <person name="Land M."/>
            <person name="Hauser L."/>
            <person name="Markowitz V."/>
            <person name="Cheng J.-F."/>
            <person name="Hugenholtz P."/>
            <person name="Woyke T."/>
            <person name="Wu D."/>
            <person name="Pukall R."/>
            <person name="Wahrenburg C."/>
            <person name="Brambilla E."/>
            <person name="Klenk H.-P."/>
            <person name="Eisen J.A."/>
        </authorList>
    </citation>
    <scope>NUCLEOTIDE SEQUENCE [LARGE SCALE GENOMIC DNA]</scope>
    <source>
        <strain evidence="4">DSM 13965</strain>
    </source>
</reference>
<reference evidence="4" key="2">
    <citation type="submission" date="2012-10" db="EMBL/GenBank/DDBJ databases">
        <title>Improved high-quality draft of Thermaerobacter subterraneus C21, DSM 13965.</title>
        <authorList>
            <consortium name="DOE Joint Genome Institute"/>
            <person name="Eisen J."/>
            <person name="Huntemann M."/>
            <person name="Wei C.-L."/>
            <person name="Han J."/>
            <person name="Detter J.C."/>
            <person name="Han C."/>
            <person name="Tapia R."/>
            <person name="Chen A."/>
            <person name="Kyrpides N."/>
            <person name="Mavromatis K."/>
            <person name="Markowitz V."/>
            <person name="Szeto E."/>
            <person name="Ivanova N."/>
            <person name="Mikhailova N."/>
            <person name="Ovchinnikova G."/>
            <person name="Pagani I."/>
            <person name="Pati A."/>
            <person name="Goodwin L."/>
            <person name="Nordberg H.P."/>
            <person name="Cantor M.N."/>
            <person name="Hua S.X."/>
            <person name="Woyke T."/>
            <person name="Eisen J."/>
            <person name="Klenk H.-P."/>
        </authorList>
    </citation>
    <scope>NUCLEOTIDE SEQUENCE [LARGE SCALE GENOMIC DNA]</scope>
    <source>
        <strain evidence="4">DSM 13965</strain>
    </source>
</reference>
<dbReference type="PROSITE" id="PS51272">
    <property type="entry name" value="SLH"/>
    <property type="match status" value="3"/>
</dbReference>
<keyword evidence="5" id="KW-1185">Reference proteome</keyword>
<dbReference type="SUPFAM" id="SSF49452">
    <property type="entry name" value="Starch-binding domain-like"/>
    <property type="match status" value="1"/>
</dbReference>
<dbReference type="Pfam" id="PF13620">
    <property type="entry name" value="CarboxypepD_reg"/>
    <property type="match status" value="1"/>
</dbReference>
<evidence type="ECO:0000313" key="5">
    <source>
        <dbReference type="Proteomes" id="UP000005710"/>
    </source>
</evidence>
<evidence type="ECO:0000256" key="2">
    <source>
        <dbReference type="SAM" id="MobiDB-lite"/>
    </source>
</evidence>
<accession>K6Q006</accession>
<evidence type="ECO:0000259" key="3">
    <source>
        <dbReference type="PROSITE" id="PS51272"/>
    </source>
</evidence>
<dbReference type="InterPro" id="IPR001119">
    <property type="entry name" value="SLH_dom"/>
</dbReference>
<gene>
    <name evidence="4" type="ORF">ThesuDRAFT_01933</name>
</gene>
<dbReference type="AlphaFoldDB" id="K6Q006"/>
<dbReference type="EMBL" id="AENY02000003">
    <property type="protein sequence ID" value="EKP94204.1"/>
    <property type="molecule type" value="Genomic_DNA"/>
</dbReference>
<evidence type="ECO:0000313" key="4">
    <source>
        <dbReference type="EMBL" id="EKP94204.1"/>
    </source>
</evidence>
<organism evidence="4 5">
    <name type="scientific">Thermaerobacter subterraneus DSM 13965</name>
    <dbReference type="NCBI Taxonomy" id="867903"/>
    <lineage>
        <taxon>Bacteria</taxon>
        <taxon>Bacillati</taxon>
        <taxon>Bacillota</taxon>
        <taxon>Clostridia</taxon>
        <taxon>Eubacteriales</taxon>
        <taxon>Clostridiales Family XVII. Incertae Sedis</taxon>
        <taxon>Thermaerobacter</taxon>
    </lineage>
</organism>
<sequence length="833" mass="90011">MGHLSWRQSARNLSRWFGLAMALLVLLLTNFHGAVAASPVTALGTVEGQVLTPSGEPLPGITVVLNAWRTTQTDERGMFRFLFVPEGTHTIEAIELYHDEEGRERGRFRISKEITVHSGSTTKVQIHSVTPAPDGSPTMELHFPREGQHTVSFESESGVTVTVEINTTWPTRIGSIGLALPKGEYEVHGRLDYSSIDFGGFHIRTDELVTQTVVIPPSYGSTTIYVVDPNDNTTLRDYYGVTIIDISDGSYTSCHLRSPYEDTFCIPVREGSYVAEFNVFVDGVPTTVWSHVVVEEKQQPIQLHVPSAEGVGYVTAALTDAEGRPVSSKFDTVMERIEVPGIGSIERPLGWVINEFGNLATYVAAGHHHWVIRHDTYEEHVEFDVTPEQVVDLGTIVVGPEPEPPAPEPQPEPVPSPTPEPAPVSPPVVPQPQPGGPPEFEIAKDTLNEQGDAADGVITLQVPQDRLVAIRPEVRDVLEAEGHGLHLVMGEVAVTLDASFLALERWADADGAARVFLDGYPEGAVRFRLAVDPVQLHDAPADLVPAGPAYRLRWQLVGADGRLVEPARWPNSLWVSFALSGTEDEEPVAVWPLDVAGDATAQPSWARGDVIHFSAQRPGTYIAAVRPARFQDTAGHWAREAIATAYSHGIVRGLDQAGTRFEPGRPVTRLEFAAMIGRTLGLEPDPAGAEAFTDVRHTWAAGLVGAVQRAGVTQGIRQGYFGAGETLTRLQLAVMLGRALEAQGVSAPLSEQVLERFRDREEIPNWAERPLATAVAAGVARGDGTGRLNPHLPATRAETAVMLIRFLRAWLDAVPAGLPAAGGNDHGGTSGGA</sequence>
<dbReference type="Proteomes" id="UP000005710">
    <property type="component" value="Unassembled WGS sequence"/>
</dbReference>
<dbReference type="OrthoDB" id="1947068at2"/>
<dbReference type="Gene3D" id="2.60.40.1120">
    <property type="entry name" value="Carboxypeptidase-like, regulatory domain"/>
    <property type="match status" value="1"/>
</dbReference>
<feature type="domain" description="SLH" evidence="3">
    <location>
        <begin position="691"/>
        <end position="750"/>
    </location>
</feature>
<feature type="region of interest" description="Disordered" evidence="2">
    <location>
        <begin position="397"/>
        <end position="441"/>
    </location>
</feature>
<feature type="compositionally biased region" description="Pro residues" evidence="2">
    <location>
        <begin position="401"/>
        <end position="437"/>
    </location>
</feature>
<dbReference type="Pfam" id="PF00395">
    <property type="entry name" value="SLH"/>
    <property type="match status" value="3"/>
</dbReference>
<name>K6Q006_9FIRM</name>
<dbReference type="PANTHER" id="PTHR43308">
    <property type="entry name" value="OUTER MEMBRANE PROTEIN ALPHA-RELATED"/>
    <property type="match status" value="1"/>
</dbReference>
<comment type="caution">
    <text evidence="4">The sequence shown here is derived from an EMBL/GenBank/DDBJ whole genome shotgun (WGS) entry which is preliminary data.</text>
</comment>
<keyword evidence="1" id="KW-0677">Repeat</keyword>
<evidence type="ECO:0000256" key="1">
    <source>
        <dbReference type="ARBA" id="ARBA00022737"/>
    </source>
</evidence>
<feature type="domain" description="SLH" evidence="3">
    <location>
        <begin position="754"/>
        <end position="817"/>
    </location>
</feature>
<feature type="domain" description="SLH" evidence="3">
    <location>
        <begin position="625"/>
        <end position="690"/>
    </location>
</feature>
<protein>
    <submittedName>
        <fullName evidence="4">S-layer domain containing protein</fullName>
    </submittedName>
</protein>
<dbReference type="PANTHER" id="PTHR43308:SF5">
    <property type="entry name" value="S-LAYER PROTEIN _ PEPTIDOGLYCAN ENDO-BETA-N-ACETYLGLUCOSAMINIDASE"/>
    <property type="match status" value="1"/>
</dbReference>
<dbReference type="InterPro" id="IPR013784">
    <property type="entry name" value="Carb-bd-like_fold"/>
</dbReference>
<dbReference type="STRING" id="867903.ThesuDRAFT_01933"/>
<dbReference type="InterPro" id="IPR051465">
    <property type="entry name" value="Cell_Envelope_Struct_Comp"/>
</dbReference>
<dbReference type="HOGENOM" id="CLU_340631_0_0_9"/>